<dbReference type="RefSeq" id="WP_062832237.1">
    <property type="nucleotide sequence ID" value="NZ_BCSX01000056.1"/>
</dbReference>
<comment type="caution">
    <text evidence="1">The sequence shown here is derived from an EMBL/GenBank/DDBJ whole genome shotgun (WGS) entry which is preliminary data.</text>
</comment>
<gene>
    <name evidence="1" type="ORF">RMCB_6779</name>
</gene>
<dbReference type="EMBL" id="BCSX01000056">
    <property type="protein sequence ID" value="GAS92683.1"/>
    <property type="molecule type" value="Genomic_DNA"/>
</dbReference>
<dbReference type="STRING" id="146020.RMCB_6779"/>
<evidence type="ECO:0000313" key="1">
    <source>
        <dbReference type="EMBL" id="GAS92683.1"/>
    </source>
</evidence>
<accession>A0A100W6X3</accession>
<evidence type="ECO:0000313" key="2">
    <source>
        <dbReference type="Proteomes" id="UP000069620"/>
    </source>
</evidence>
<dbReference type="Proteomes" id="UP000069620">
    <property type="component" value="Unassembled WGS sequence"/>
</dbReference>
<dbReference type="OrthoDB" id="4530824at2"/>
<dbReference type="Pfam" id="PF25209">
    <property type="entry name" value="Phage_capsid_4"/>
    <property type="match status" value="1"/>
</dbReference>
<reference evidence="2" key="2">
    <citation type="submission" date="2016-02" db="EMBL/GenBank/DDBJ databases">
        <title>Draft genome sequence of five rapidly growing Mycobacterium species.</title>
        <authorList>
            <person name="Katahira K."/>
            <person name="Gotou Y."/>
            <person name="Iida K."/>
            <person name="Ogura Y."/>
            <person name="Hayashi T."/>
        </authorList>
    </citation>
    <scope>NUCLEOTIDE SEQUENCE [LARGE SCALE GENOMIC DNA]</scope>
    <source>
        <strain evidence="2">JCM15654</strain>
    </source>
</reference>
<dbReference type="AlphaFoldDB" id="A0A100W6X3"/>
<keyword evidence="2" id="KW-1185">Reference proteome</keyword>
<sequence>MPIEFPPAPPTLSGDLLTISRFLKDPLLVLRALRTIGDQMFISDKILTGQLQTDSGSVLYEQNETIFADRPPQPVAPLSEYPVTSITTGPALTANTVKWGNDTEFSDEAISRQKYPVIARGFRKLMNSHVQQIDSVGLAAVASSVTQNTAATASWAGTGAAPTILRDLMRAHANILALKQGYMPDTVLLGLTTFANVVSDPTLQLLLPREYPGVETAPVAQGLSSAYMRRIGGFTFIASPNLPTAGVATLLDSTVLGSFVDEYLPSEGYVTDGVDNLQVLTKRLDNSDGWRIRARRTVVPIVQEPACAWKITGVDA</sequence>
<organism evidence="1 2">
    <name type="scientific">Mycolicibacterium brisbanense</name>
    <dbReference type="NCBI Taxonomy" id="146020"/>
    <lineage>
        <taxon>Bacteria</taxon>
        <taxon>Bacillati</taxon>
        <taxon>Actinomycetota</taxon>
        <taxon>Actinomycetes</taxon>
        <taxon>Mycobacteriales</taxon>
        <taxon>Mycobacteriaceae</taxon>
        <taxon>Mycolicibacterium</taxon>
    </lineage>
</organism>
<protein>
    <submittedName>
        <fullName evidence="1">Major capsid protein</fullName>
    </submittedName>
</protein>
<proteinExistence type="predicted"/>
<reference evidence="2" key="1">
    <citation type="journal article" date="2016" name="Genome Announc.">
        <title>Draft Genome Sequences of Five Rapidly Growing Mycobacterium Species, M. thermoresistibile, M. fortuitum subsp. acetamidolyticum, M. canariasense, M. brisbanense, and M. novocastrense.</title>
        <authorList>
            <person name="Katahira K."/>
            <person name="Ogura Y."/>
            <person name="Gotoh Y."/>
            <person name="Hayashi T."/>
        </authorList>
    </citation>
    <scope>NUCLEOTIDE SEQUENCE [LARGE SCALE GENOMIC DNA]</scope>
    <source>
        <strain evidence="2">JCM15654</strain>
    </source>
</reference>
<name>A0A100W6X3_9MYCO</name>